<dbReference type="KEGG" id="ptw:TUM18999_21600"/>
<reference evidence="1 2" key="1">
    <citation type="submission" date="2020-05" db="EMBL/GenBank/DDBJ databases">
        <title>Characterization of novel class B3 metallo-beta-lactamase from novel Pseudomonas species.</title>
        <authorList>
            <person name="Yamada K."/>
            <person name="Aoki K."/>
            <person name="Ishii Y."/>
        </authorList>
    </citation>
    <scope>NUCLEOTIDE SEQUENCE [LARGE SCALE GENOMIC DNA]</scope>
    <source>
        <strain evidence="1 2">TUM18999</strain>
    </source>
</reference>
<gene>
    <name evidence="1" type="ORF">TUM18999_21600</name>
</gene>
<proteinExistence type="predicted"/>
<dbReference type="EMBL" id="AP023189">
    <property type="protein sequence ID" value="BCG23969.1"/>
    <property type="molecule type" value="Genomic_DNA"/>
</dbReference>
<dbReference type="AlphaFoldDB" id="A0A6J4E3N1"/>
<evidence type="ECO:0000313" key="2">
    <source>
        <dbReference type="Proteomes" id="UP000509383"/>
    </source>
</evidence>
<dbReference type="RefSeq" id="WP_173180434.1">
    <property type="nucleotide sequence ID" value="NZ_AP023189.1"/>
</dbReference>
<dbReference type="Proteomes" id="UP000509383">
    <property type="component" value="Chromosome"/>
</dbReference>
<organism evidence="1 2">
    <name type="scientific">Pseudomonas tohonis</name>
    <dbReference type="NCBI Taxonomy" id="2725477"/>
    <lineage>
        <taxon>Bacteria</taxon>
        <taxon>Pseudomonadati</taxon>
        <taxon>Pseudomonadota</taxon>
        <taxon>Gammaproteobacteria</taxon>
        <taxon>Pseudomonadales</taxon>
        <taxon>Pseudomonadaceae</taxon>
        <taxon>Pseudomonas</taxon>
    </lineage>
</organism>
<sequence length="92" mass="10476">MTTPQIEAFVRQIRDKLPTHDTPEQAAQALRQDITSMGISFSEEMEQSLTFALEQVVASLEDVEILRRNSLVKKRDPWYTVNRPGFRGGPNS</sequence>
<accession>A0A6J4E3N1</accession>
<name>A0A6J4E3N1_9PSED</name>
<evidence type="ECO:0000313" key="1">
    <source>
        <dbReference type="EMBL" id="BCG23969.1"/>
    </source>
</evidence>
<protein>
    <submittedName>
        <fullName evidence="1">Uncharacterized protein</fullName>
    </submittedName>
</protein>